<name>A0A2W6MUM9_9HELI</name>
<sequence length="118" mass="14269">MFKRIFFVLVIFMGIAEAKDFLKVLDAMQLTQKERVAIKVVLEDYHQERKVYYKNINRTEELMFSELFQGRVVDFEKYKAILEEINEDYVEAQIKFYKLLSKKLGKERMQQLAQEMLK</sequence>
<dbReference type="RefSeq" id="WP_111230281.1">
    <property type="nucleotide sequence ID" value="NZ_NBIU01000025.1"/>
</dbReference>
<evidence type="ECO:0000313" key="1">
    <source>
        <dbReference type="EMBL" id="PZT47661.1"/>
    </source>
</evidence>
<reference evidence="1 2" key="1">
    <citation type="submission" date="2017-03" db="EMBL/GenBank/DDBJ databases">
        <title>Genomic and clinical evidence uncovers the enterohepatic species Helicobacter valdiviensis as a potential human intestinal pathogen.</title>
        <authorList>
            <person name="Fresia P."/>
            <person name="Jara R."/>
            <person name="Sierra R."/>
            <person name="Ferres I."/>
            <person name="Greif G."/>
            <person name="Iraola G."/>
            <person name="Collado L."/>
        </authorList>
    </citation>
    <scope>NUCLEOTIDE SEQUENCE [LARGE SCALE GENOMIC DNA]</scope>
    <source>
        <strain evidence="1 2">WBE14</strain>
    </source>
</reference>
<dbReference type="OrthoDB" id="9843268at2"/>
<dbReference type="AlphaFoldDB" id="A0A2W6MUM9"/>
<proteinExistence type="predicted"/>
<gene>
    <name evidence="1" type="ORF">B6S12_07985</name>
</gene>
<protein>
    <submittedName>
        <fullName evidence="1">Uncharacterized protein</fullName>
    </submittedName>
</protein>
<accession>A0A2W6MUM9</accession>
<evidence type="ECO:0000313" key="2">
    <source>
        <dbReference type="Proteomes" id="UP000249746"/>
    </source>
</evidence>
<comment type="caution">
    <text evidence="1">The sequence shown here is derived from an EMBL/GenBank/DDBJ whole genome shotgun (WGS) entry which is preliminary data.</text>
</comment>
<dbReference type="Proteomes" id="UP000249746">
    <property type="component" value="Unassembled WGS sequence"/>
</dbReference>
<keyword evidence="2" id="KW-1185">Reference proteome</keyword>
<organism evidence="1 2">
    <name type="scientific">Helicobacter valdiviensis</name>
    <dbReference type="NCBI Taxonomy" id="1458358"/>
    <lineage>
        <taxon>Bacteria</taxon>
        <taxon>Pseudomonadati</taxon>
        <taxon>Campylobacterota</taxon>
        <taxon>Epsilonproteobacteria</taxon>
        <taxon>Campylobacterales</taxon>
        <taxon>Helicobacteraceae</taxon>
        <taxon>Helicobacter</taxon>
    </lineage>
</organism>
<dbReference type="EMBL" id="NBIU01000025">
    <property type="protein sequence ID" value="PZT47661.1"/>
    <property type="molecule type" value="Genomic_DNA"/>
</dbReference>